<reference evidence="2 3" key="1">
    <citation type="submission" date="2019-12" db="EMBL/GenBank/DDBJ databases">
        <authorList>
            <person name="Scholz U."/>
            <person name="Mascher M."/>
            <person name="Fiebig A."/>
        </authorList>
    </citation>
    <scope>NUCLEOTIDE SEQUENCE</scope>
</reference>
<keyword evidence="3" id="KW-1185">Reference proteome</keyword>
<evidence type="ECO:0000313" key="3">
    <source>
        <dbReference type="Proteomes" id="UP001189122"/>
    </source>
</evidence>
<dbReference type="EMBL" id="CACRZD030000003">
    <property type="protein sequence ID" value="CAA6657345.1"/>
    <property type="molecule type" value="Genomic_DNA"/>
</dbReference>
<accession>A0A7I8IHI7</accession>
<evidence type="ECO:0000313" key="2">
    <source>
        <dbReference type="EMBL" id="CAA2617651.1"/>
    </source>
</evidence>
<evidence type="ECO:0000256" key="1">
    <source>
        <dbReference type="SAM" id="MobiDB-lite"/>
    </source>
</evidence>
<dbReference type="AlphaFoldDB" id="A0A7I8IHI7"/>
<dbReference type="EMBL" id="LR743590">
    <property type="protein sequence ID" value="CAA2617651.1"/>
    <property type="molecule type" value="Genomic_DNA"/>
</dbReference>
<protein>
    <submittedName>
        <fullName evidence="2">Uncharacterized protein</fullName>
    </submittedName>
</protein>
<gene>
    <name evidence="2" type="ORF">SI7747_03003813</name>
</gene>
<feature type="region of interest" description="Disordered" evidence="1">
    <location>
        <begin position="1"/>
        <end position="34"/>
    </location>
</feature>
<sequence>MQASHLSTCAARAHGDGEEDGEEPDAGSGDRAIGLHETPQVVVVLLLWLPGDRHTSGYNKLTDL</sequence>
<dbReference type="Proteomes" id="UP001189122">
    <property type="component" value="Unassembled WGS sequence"/>
</dbReference>
<organism evidence="2">
    <name type="scientific">Spirodela intermedia</name>
    <name type="common">Intermediate duckweed</name>
    <dbReference type="NCBI Taxonomy" id="51605"/>
    <lineage>
        <taxon>Eukaryota</taxon>
        <taxon>Viridiplantae</taxon>
        <taxon>Streptophyta</taxon>
        <taxon>Embryophyta</taxon>
        <taxon>Tracheophyta</taxon>
        <taxon>Spermatophyta</taxon>
        <taxon>Magnoliopsida</taxon>
        <taxon>Liliopsida</taxon>
        <taxon>Araceae</taxon>
        <taxon>Lemnoideae</taxon>
        <taxon>Spirodela</taxon>
    </lineage>
</organism>
<proteinExistence type="predicted"/>
<name>A0A7I8IHI7_SPIIN</name>